<gene>
    <name evidence="9" type="ORF">KK078_11330</name>
</gene>
<dbReference type="EMBL" id="JAHESC010000014">
    <property type="protein sequence ID" value="MBT1687156.1"/>
    <property type="molecule type" value="Genomic_DNA"/>
</dbReference>
<dbReference type="InterPro" id="IPR051459">
    <property type="entry name" value="Cytochrome_c-type_DH"/>
</dbReference>
<dbReference type="Gene3D" id="1.10.760.10">
    <property type="entry name" value="Cytochrome c-like domain"/>
    <property type="match status" value="1"/>
</dbReference>
<keyword evidence="3 6" id="KW-0479">Metal-binding</keyword>
<keyword evidence="10" id="KW-1185">Reference proteome</keyword>
<dbReference type="SUPFAM" id="SSF46626">
    <property type="entry name" value="Cytochrome c"/>
    <property type="match status" value="1"/>
</dbReference>
<evidence type="ECO:0000256" key="3">
    <source>
        <dbReference type="ARBA" id="ARBA00022723"/>
    </source>
</evidence>
<name>A0AAP2GHF5_9BACT</name>
<dbReference type="Proteomes" id="UP001319180">
    <property type="component" value="Unassembled WGS sequence"/>
</dbReference>
<accession>A0AAP2GHF5</accession>
<reference evidence="9 10" key="1">
    <citation type="submission" date="2021-05" db="EMBL/GenBank/DDBJ databases">
        <title>A Polyphasic approach of four new species of the genus Ohtaekwangia: Ohtaekwangia histidinii sp. nov., Ohtaekwangia cretensis sp. nov., Ohtaekwangia indiensis sp. nov., Ohtaekwangia reichenbachii sp. nov. from diverse environment.</title>
        <authorList>
            <person name="Octaviana S."/>
        </authorList>
    </citation>
    <scope>NUCLEOTIDE SEQUENCE [LARGE SCALE GENOMIC DNA]</scope>
    <source>
        <strain evidence="9 10">PWU37</strain>
    </source>
</reference>
<keyword evidence="1" id="KW-0813">Transport</keyword>
<evidence type="ECO:0000256" key="1">
    <source>
        <dbReference type="ARBA" id="ARBA00022448"/>
    </source>
</evidence>
<keyword evidence="4" id="KW-0249">Electron transport</keyword>
<evidence type="ECO:0000256" key="7">
    <source>
        <dbReference type="SAM" id="SignalP"/>
    </source>
</evidence>
<keyword evidence="7" id="KW-0732">Signal</keyword>
<dbReference type="PANTHER" id="PTHR35008:SF4">
    <property type="entry name" value="BLL4482 PROTEIN"/>
    <property type="match status" value="1"/>
</dbReference>
<keyword evidence="2 6" id="KW-0349">Heme</keyword>
<comment type="caution">
    <text evidence="9">The sequence shown here is derived from an EMBL/GenBank/DDBJ whole genome shotgun (WGS) entry which is preliminary data.</text>
</comment>
<protein>
    <submittedName>
        <fullName evidence="9">C-type cytochrome</fullName>
    </submittedName>
</protein>
<dbReference type="RefSeq" id="WP_254090390.1">
    <property type="nucleotide sequence ID" value="NZ_JAHESC010000014.1"/>
</dbReference>
<dbReference type="InterPro" id="IPR008168">
    <property type="entry name" value="Cyt_C_IC"/>
</dbReference>
<evidence type="ECO:0000256" key="6">
    <source>
        <dbReference type="PROSITE-ProRule" id="PRU00433"/>
    </source>
</evidence>
<sequence>MCYPDSKKSILRLAGVAALMMLLVAGSAFRQGPAAQHTGAGESLYKQYCARCHGNDGTKGMFGARNLQRSTLADTAVTLQIQRGKGFMPGFRKKLSAEQLQELVTYVKSLRVQP</sequence>
<feature type="signal peptide" evidence="7">
    <location>
        <begin position="1"/>
        <end position="30"/>
    </location>
</feature>
<dbReference type="PROSITE" id="PS51007">
    <property type="entry name" value="CYTC"/>
    <property type="match status" value="1"/>
</dbReference>
<evidence type="ECO:0000256" key="4">
    <source>
        <dbReference type="ARBA" id="ARBA00022982"/>
    </source>
</evidence>
<dbReference type="GO" id="GO:0005506">
    <property type="term" value="F:iron ion binding"/>
    <property type="evidence" value="ECO:0007669"/>
    <property type="project" value="InterPro"/>
</dbReference>
<dbReference type="InterPro" id="IPR009056">
    <property type="entry name" value="Cyt_c-like_dom"/>
</dbReference>
<dbReference type="PANTHER" id="PTHR35008">
    <property type="entry name" value="BLL4482 PROTEIN-RELATED"/>
    <property type="match status" value="1"/>
</dbReference>
<keyword evidence="5 6" id="KW-0408">Iron</keyword>
<organism evidence="9 10">
    <name type="scientific">Dawidia soli</name>
    <dbReference type="NCBI Taxonomy" id="2782352"/>
    <lineage>
        <taxon>Bacteria</taxon>
        <taxon>Pseudomonadati</taxon>
        <taxon>Bacteroidota</taxon>
        <taxon>Cytophagia</taxon>
        <taxon>Cytophagales</taxon>
        <taxon>Chryseotaleaceae</taxon>
        <taxon>Dawidia</taxon>
    </lineage>
</organism>
<evidence type="ECO:0000313" key="9">
    <source>
        <dbReference type="EMBL" id="MBT1687156.1"/>
    </source>
</evidence>
<feature type="domain" description="Cytochrome c" evidence="8">
    <location>
        <begin position="36"/>
        <end position="111"/>
    </location>
</feature>
<evidence type="ECO:0000256" key="2">
    <source>
        <dbReference type="ARBA" id="ARBA00022617"/>
    </source>
</evidence>
<feature type="chain" id="PRO_5042988491" evidence="7">
    <location>
        <begin position="31"/>
        <end position="114"/>
    </location>
</feature>
<dbReference type="InterPro" id="IPR036909">
    <property type="entry name" value="Cyt_c-like_dom_sf"/>
</dbReference>
<dbReference type="Pfam" id="PF13442">
    <property type="entry name" value="Cytochrome_CBB3"/>
    <property type="match status" value="1"/>
</dbReference>
<evidence type="ECO:0000313" key="10">
    <source>
        <dbReference type="Proteomes" id="UP001319180"/>
    </source>
</evidence>
<evidence type="ECO:0000256" key="5">
    <source>
        <dbReference type="ARBA" id="ARBA00023004"/>
    </source>
</evidence>
<dbReference type="AlphaFoldDB" id="A0AAP2GHF5"/>
<dbReference type="PRINTS" id="PR00605">
    <property type="entry name" value="CYTCHROMECIC"/>
</dbReference>
<dbReference type="GO" id="GO:0009055">
    <property type="term" value="F:electron transfer activity"/>
    <property type="evidence" value="ECO:0007669"/>
    <property type="project" value="InterPro"/>
</dbReference>
<dbReference type="GO" id="GO:0020037">
    <property type="term" value="F:heme binding"/>
    <property type="evidence" value="ECO:0007669"/>
    <property type="project" value="InterPro"/>
</dbReference>
<evidence type="ECO:0000259" key="8">
    <source>
        <dbReference type="PROSITE" id="PS51007"/>
    </source>
</evidence>
<proteinExistence type="predicted"/>